<reference evidence="2 3" key="1">
    <citation type="submission" date="2019-04" db="EMBL/GenBank/DDBJ databases">
        <authorList>
            <person name="Van Vliet M D."/>
        </authorList>
    </citation>
    <scope>NUCLEOTIDE SEQUENCE [LARGE SCALE GENOMIC DNA]</scope>
    <source>
        <strain evidence="2 3">F21</strain>
    </source>
</reference>
<sequence length="358" mass="36499">MRRMSGVVILSAMAGLVMHASGTQILWDGGTDLLFSTAENWAGGVVPGASDEAKNRVGMADLIVIDSDRTIDKLTGGSRSGGGYKIETGTLTVKTTYADGNTARANCLTVIDGGTLNAQGVSKIGLGGDDDTGSSTVQLKSGAFNSAGTVTLGHESTGILEISGGTATFNSRLWLGGDGGTDTRNGNGVLTLSGDGALNVLSDDVVVGKRLGEGTFTMDDSASAVFLNLAIGDVSVAGQEGTGAMSLLGGTLNVTGELAVDNGSVLIDAGTLVWDGDHVSDFSALVAEGNISWSSGQSMLYDTWDASWVDGESILYAYQDAIETGGDTIIWATTIPEPTTLGFIAAAGLILIISRRII</sequence>
<organism evidence="2 3">
    <name type="scientific">Pontiella sulfatireligans</name>
    <dbReference type="NCBI Taxonomy" id="2750658"/>
    <lineage>
        <taxon>Bacteria</taxon>
        <taxon>Pseudomonadati</taxon>
        <taxon>Kiritimatiellota</taxon>
        <taxon>Kiritimatiellia</taxon>
        <taxon>Kiritimatiellales</taxon>
        <taxon>Pontiellaceae</taxon>
        <taxon>Pontiella</taxon>
    </lineage>
</organism>
<dbReference type="AlphaFoldDB" id="A0A6C2UL91"/>
<feature type="chain" id="PRO_5025548766" description="PEP-CTERM protein-sorting domain-containing protein" evidence="1">
    <location>
        <begin position="21"/>
        <end position="358"/>
    </location>
</feature>
<keyword evidence="1" id="KW-0732">Signal</keyword>
<evidence type="ECO:0000256" key="1">
    <source>
        <dbReference type="SAM" id="SignalP"/>
    </source>
</evidence>
<evidence type="ECO:0000313" key="3">
    <source>
        <dbReference type="Proteomes" id="UP000346198"/>
    </source>
</evidence>
<accession>A0A6C2UL91</accession>
<keyword evidence="3" id="KW-1185">Reference proteome</keyword>
<proteinExistence type="predicted"/>
<dbReference type="Proteomes" id="UP000346198">
    <property type="component" value="Unassembled WGS sequence"/>
</dbReference>
<gene>
    <name evidence="2" type="ORF">SCARR_02935</name>
</gene>
<dbReference type="RefSeq" id="WP_136062373.1">
    <property type="nucleotide sequence ID" value="NZ_CAAHFH010000002.1"/>
</dbReference>
<protein>
    <recommendedName>
        <fullName evidence="4">PEP-CTERM protein-sorting domain-containing protein</fullName>
    </recommendedName>
</protein>
<name>A0A6C2UL91_9BACT</name>
<evidence type="ECO:0008006" key="4">
    <source>
        <dbReference type="Google" id="ProtNLM"/>
    </source>
</evidence>
<dbReference type="EMBL" id="CAAHFH010000002">
    <property type="protein sequence ID" value="VGO20868.1"/>
    <property type="molecule type" value="Genomic_DNA"/>
</dbReference>
<evidence type="ECO:0000313" key="2">
    <source>
        <dbReference type="EMBL" id="VGO20868.1"/>
    </source>
</evidence>
<feature type="signal peptide" evidence="1">
    <location>
        <begin position="1"/>
        <end position="20"/>
    </location>
</feature>